<dbReference type="AlphaFoldDB" id="A0A1M2W078"/>
<protein>
    <submittedName>
        <fullName evidence="3">Uncharacterized protein</fullName>
    </submittedName>
</protein>
<feature type="compositionally biased region" description="Polar residues" evidence="1">
    <location>
        <begin position="18"/>
        <end position="30"/>
    </location>
</feature>
<evidence type="ECO:0000256" key="1">
    <source>
        <dbReference type="SAM" id="MobiDB-lite"/>
    </source>
</evidence>
<organism evidence="3 4">
    <name type="scientific">Trametes pubescens</name>
    <name type="common">White-rot fungus</name>
    <dbReference type="NCBI Taxonomy" id="154538"/>
    <lineage>
        <taxon>Eukaryota</taxon>
        <taxon>Fungi</taxon>
        <taxon>Dikarya</taxon>
        <taxon>Basidiomycota</taxon>
        <taxon>Agaricomycotina</taxon>
        <taxon>Agaricomycetes</taxon>
        <taxon>Polyporales</taxon>
        <taxon>Polyporaceae</taxon>
        <taxon>Trametes</taxon>
    </lineage>
</organism>
<evidence type="ECO:0000313" key="3">
    <source>
        <dbReference type="EMBL" id="OJT13180.1"/>
    </source>
</evidence>
<name>A0A1M2W078_TRAPU</name>
<keyword evidence="2" id="KW-0812">Transmembrane</keyword>
<keyword evidence="2" id="KW-1133">Transmembrane helix</keyword>
<accession>A0A1M2W078</accession>
<keyword evidence="4" id="KW-1185">Reference proteome</keyword>
<evidence type="ECO:0000313" key="4">
    <source>
        <dbReference type="Proteomes" id="UP000184267"/>
    </source>
</evidence>
<gene>
    <name evidence="3" type="ORF">TRAPUB_10271</name>
</gene>
<dbReference type="EMBL" id="MNAD01000422">
    <property type="protein sequence ID" value="OJT13180.1"/>
    <property type="molecule type" value="Genomic_DNA"/>
</dbReference>
<feature type="region of interest" description="Disordered" evidence="1">
    <location>
        <begin position="1"/>
        <end position="30"/>
    </location>
</feature>
<evidence type="ECO:0000256" key="2">
    <source>
        <dbReference type="SAM" id="Phobius"/>
    </source>
</evidence>
<reference evidence="3 4" key="1">
    <citation type="submission" date="2016-10" db="EMBL/GenBank/DDBJ databases">
        <title>Genome sequence of the basidiomycete white-rot fungus Trametes pubescens.</title>
        <authorList>
            <person name="Makela M.R."/>
            <person name="Granchi Z."/>
            <person name="Peng M."/>
            <person name="De Vries R.P."/>
            <person name="Grigoriev I."/>
            <person name="Riley R."/>
            <person name="Hilden K."/>
        </authorList>
    </citation>
    <scope>NUCLEOTIDE SEQUENCE [LARGE SCALE GENOMIC DNA]</scope>
    <source>
        <strain evidence="3 4">FBCC735</strain>
    </source>
</reference>
<proteinExistence type="predicted"/>
<feature type="transmembrane region" description="Helical" evidence="2">
    <location>
        <begin position="91"/>
        <end position="114"/>
    </location>
</feature>
<comment type="caution">
    <text evidence="3">The sequence shown here is derived from an EMBL/GenBank/DDBJ whole genome shotgun (WGS) entry which is preliminary data.</text>
</comment>
<keyword evidence="2" id="KW-0472">Membrane</keyword>
<dbReference type="Proteomes" id="UP000184267">
    <property type="component" value="Unassembled WGS sequence"/>
</dbReference>
<sequence>MAACLVLQPQAPRPQTPPSTRALSSPSSLVSHTGEIATTTGVSLLFTNAPTSQLPTSGSSLTGTLSASLSQTHTTTDVASRLGSSSPSRSAFIGASAGLSAAAFITTIAAILLFRRDRRITKAAEKARLERHPRSFAPSGLHGTNLSGVQVPEGRGARVHKATLDRPTPGTFEGRVWRA</sequence>